<reference evidence="1 2" key="1">
    <citation type="submission" date="2021-06" db="EMBL/GenBank/DDBJ databases">
        <title>Caerostris extrusa draft genome.</title>
        <authorList>
            <person name="Kono N."/>
            <person name="Arakawa K."/>
        </authorList>
    </citation>
    <scope>NUCLEOTIDE SEQUENCE [LARGE SCALE GENOMIC DNA]</scope>
</reference>
<sequence>MSRDSGKKCENCSGYKRVYYGTSYYVYSFMYGRSTSYDLMVENLDFGYGDDYPEIELLIGSDIYGQILTGEVIQLNEGLTAINTKLGWTLCGEPKELNVQNLEGAQSMLITNLHVQNMKASDMWDLERIGITDEVQTFSKAVED</sequence>
<organism evidence="1 2">
    <name type="scientific">Caerostris extrusa</name>
    <name type="common">Bark spider</name>
    <name type="synonym">Caerostris bankana</name>
    <dbReference type="NCBI Taxonomy" id="172846"/>
    <lineage>
        <taxon>Eukaryota</taxon>
        <taxon>Metazoa</taxon>
        <taxon>Ecdysozoa</taxon>
        <taxon>Arthropoda</taxon>
        <taxon>Chelicerata</taxon>
        <taxon>Arachnida</taxon>
        <taxon>Araneae</taxon>
        <taxon>Araneomorphae</taxon>
        <taxon>Entelegynae</taxon>
        <taxon>Araneoidea</taxon>
        <taxon>Araneidae</taxon>
        <taxon>Caerostris</taxon>
    </lineage>
</organism>
<gene>
    <name evidence="1" type="primary">AVEN_223723_1</name>
    <name evidence="1" type="ORF">CEXT_467741</name>
</gene>
<proteinExistence type="predicted"/>
<dbReference type="AlphaFoldDB" id="A0AAV4XH85"/>
<protein>
    <submittedName>
        <fullName evidence="1">DUF1758 domain-containing protein</fullName>
    </submittedName>
</protein>
<dbReference type="EMBL" id="BPLR01000236">
    <property type="protein sequence ID" value="GIY93124.1"/>
    <property type="molecule type" value="Genomic_DNA"/>
</dbReference>
<comment type="caution">
    <text evidence="1">The sequence shown here is derived from an EMBL/GenBank/DDBJ whole genome shotgun (WGS) entry which is preliminary data.</text>
</comment>
<keyword evidence="2" id="KW-1185">Reference proteome</keyword>
<accession>A0AAV4XH85</accession>
<evidence type="ECO:0000313" key="2">
    <source>
        <dbReference type="Proteomes" id="UP001054945"/>
    </source>
</evidence>
<dbReference type="Proteomes" id="UP001054945">
    <property type="component" value="Unassembled WGS sequence"/>
</dbReference>
<evidence type="ECO:0000313" key="1">
    <source>
        <dbReference type="EMBL" id="GIY93124.1"/>
    </source>
</evidence>
<name>A0AAV4XH85_CAEEX</name>